<dbReference type="FunCoup" id="A0A1E5R2L7">
    <property type="interactions" value="1125"/>
</dbReference>
<comment type="caution">
    <text evidence="12">The sequence shown here is derived from an EMBL/GenBank/DDBJ whole genome shotgun (WGS) entry which is preliminary data.</text>
</comment>
<dbReference type="PANTHER" id="PTHR23245:SF36">
    <property type="entry name" value="TRNA (GUANINE(37)-N1)-METHYLTRANSFERASE"/>
    <property type="match status" value="1"/>
</dbReference>
<feature type="domain" description="SAM-dependent methyltransferase TRM5/TYW2-type" evidence="11">
    <location>
        <begin position="227"/>
        <end position="565"/>
    </location>
</feature>
<dbReference type="InterPro" id="IPR056744">
    <property type="entry name" value="TRM5/TYW2-like_N"/>
</dbReference>
<dbReference type="InterPro" id="IPR029063">
    <property type="entry name" value="SAM-dependent_MTases_sf"/>
</dbReference>
<dbReference type="PANTHER" id="PTHR23245">
    <property type="entry name" value="TRNA METHYLTRANSFERASE"/>
    <property type="match status" value="1"/>
</dbReference>
<feature type="binding site" evidence="10">
    <location>
        <position position="460"/>
    </location>
    <ligand>
        <name>S-adenosyl-L-methionine</name>
        <dbReference type="ChEBI" id="CHEBI:59789"/>
    </ligand>
</feature>
<evidence type="ECO:0000256" key="1">
    <source>
        <dbReference type="ARBA" id="ARBA00009775"/>
    </source>
</evidence>
<dbReference type="InterPro" id="IPR030382">
    <property type="entry name" value="MeTrfase_TRM5/TYW2"/>
</dbReference>
<keyword evidence="5 10" id="KW-0949">S-adenosyl-L-methionine</keyword>
<comment type="subunit">
    <text evidence="10">Monomer.</text>
</comment>
<evidence type="ECO:0000256" key="2">
    <source>
        <dbReference type="ARBA" id="ARBA00022490"/>
    </source>
</evidence>
<keyword evidence="13" id="KW-1185">Reference proteome</keyword>
<evidence type="ECO:0000256" key="9">
    <source>
        <dbReference type="ARBA" id="ARBA00047783"/>
    </source>
</evidence>
<organism evidence="12 13">
    <name type="scientific">Hanseniaspora osmophila</name>
    <dbReference type="NCBI Taxonomy" id="56408"/>
    <lineage>
        <taxon>Eukaryota</taxon>
        <taxon>Fungi</taxon>
        <taxon>Dikarya</taxon>
        <taxon>Ascomycota</taxon>
        <taxon>Saccharomycotina</taxon>
        <taxon>Saccharomycetes</taxon>
        <taxon>Saccharomycodales</taxon>
        <taxon>Saccharomycodaceae</taxon>
        <taxon>Hanseniaspora</taxon>
    </lineage>
</organism>
<keyword evidence="3 10" id="KW-0489">Methyltransferase</keyword>
<evidence type="ECO:0000256" key="10">
    <source>
        <dbReference type="HAMAP-Rule" id="MF_03152"/>
    </source>
</evidence>
<dbReference type="GO" id="GO:0005759">
    <property type="term" value="C:mitochondrial matrix"/>
    <property type="evidence" value="ECO:0007669"/>
    <property type="project" value="UniProtKB-SubCell"/>
</dbReference>
<feature type="binding site" evidence="10">
    <location>
        <position position="329"/>
    </location>
    <ligand>
        <name>S-adenosyl-L-methionine</name>
        <dbReference type="ChEBI" id="CHEBI:59789"/>
    </ligand>
</feature>
<dbReference type="Proteomes" id="UP000095728">
    <property type="component" value="Unassembled WGS sequence"/>
</dbReference>
<accession>A0A1E5R2L7</accession>
<dbReference type="AlphaFoldDB" id="A0A1E5R2L7"/>
<evidence type="ECO:0000313" key="13">
    <source>
        <dbReference type="Proteomes" id="UP000095728"/>
    </source>
</evidence>
<feature type="binding site" evidence="10">
    <location>
        <begin position="396"/>
        <end position="397"/>
    </location>
    <ligand>
        <name>S-adenosyl-L-methionine</name>
        <dbReference type="ChEBI" id="CHEBI:59789"/>
    </ligand>
</feature>
<dbReference type="Gene3D" id="3.40.50.150">
    <property type="entry name" value="Vaccinia Virus protein VP39"/>
    <property type="match status" value="1"/>
</dbReference>
<keyword evidence="6 10" id="KW-0819">tRNA processing</keyword>
<dbReference type="HAMAP" id="MF_03152">
    <property type="entry name" value="TRM5"/>
    <property type="match status" value="1"/>
</dbReference>
<dbReference type="GO" id="GO:0002939">
    <property type="term" value="P:tRNA N1-guanine methylation"/>
    <property type="evidence" value="ECO:0007669"/>
    <property type="project" value="TreeGrafter"/>
</dbReference>
<evidence type="ECO:0000259" key="11">
    <source>
        <dbReference type="PROSITE" id="PS51684"/>
    </source>
</evidence>
<dbReference type="STRING" id="56408.A0A1E5R2L7"/>
<evidence type="ECO:0000256" key="8">
    <source>
        <dbReference type="ARBA" id="ARBA00023242"/>
    </source>
</evidence>
<reference evidence="13" key="1">
    <citation type="journal article" date="2016" name="Genome Announc.">
        <title>Genome sequences of three species of Hanseniaspora isolated from spontaneous wine fermentations.</title>
        <authorList>
            <person name="Sternes P.R."/>
            <person name="Lee D."/>
            <person name="Kutyna D.R."/>
            <person name="Borneman A.R."/>
        </authorList>
    </citation>
    <scope>NUCLEOTIDE SEQUENCE [LARGE SCALE GENOMIC DNA]</scope>
    <source>
        <strain evidence="13">AWRI3579</strain>
    </source>
</reference>
<comment type="similarity">
    <text evidence="1">Belongs to the class I-like SAM-binding methyltransferase superfamily. TRM5/TYW2 family.</text>
</comment>
<dbReference type="OrthoDB" id="408788at2759"/>
<dbReference type="InterPro" id="IPR056743">
    <property type="entry name" value="TRM5-TYW2-like_MTfase"/>
</dbReference>
<dbReference type="GO" id="GO:0070901">
    <property type="term" value="P:mitochondrial tRNA methylation"/>
    <property type="evidence" value="ECO:0007669"/>
    <property type="project" value="TreeGrafter"/>
</dbReference>
<dbReference type="GO" id="GO:0005634">
    <property type="term" value="C:nucleus"/>
    <property type="evidence" value="ECO:0007669"/>
    <property type="project" value="UniProtKB-SubCell"/>
</dbReference>
<comment type="similarity">
    <text evidence="10">Belongs to the TRM5 / TYW2 family.</text>
</comment>
<keyword evidence="7 10" id="KW-0496">Mitochondrion</keyword>
<dbReference type="FunFam" id="3.30.300.110:FF:000001">
    <property type="entry name" value="tRNA (guanine(37)-N1)-methyltransferase"/>
    <property type="match status" value="1"/>
</dbReference>
<dbReference type="Pfam" id="PF02475">
    <property type="entry name" value="TRM5-TYW2_MTfase"/>
    <property type="match status" value="1"/>
</dbReference>
<comment type="catalytic activity">
    <reaction evidence="9 10">
        <text>guanosine(37) in tRNA + S-adenosyl-L-methionine = N(1)-methylguanosine(37) in tRNA + S-adenosyl-L-homocysteine + H(+)</text>
        <dbReference type="Rhea" id="RHEA:36899"/>
        <dbReference type="Rhea" id="RHEA-COMP:10145"/>
        <dbReference type="Rhea" id="RHEA-COMP:10147"/>
        <dbReference type="ChEBI" id="CHEBI:15378"/>
        <dbReference type="ChEBI" id="CHEBI:57856"/>
        <dbReference type="ChEBI" id="CHEBI:59789"/>
        <dbReference type="ChEBI" id="CHEBI:73542"/>
        <dbReference type="ChEBI" id="CHEBI:74269"/>
        <dbReference type="EC" id="2.1.1.228"/>
    </reaction>
</comment>
<protein>
    <recommendedName>
        <fullName evidence="10">tRNA (guanine(37)-N1)-methyltransferase</fullName>
        <ecNumber evidence="10">2.1.1.228</ecNumber>
    </recommendedName>
    <alternativeName>
        <fullName evidence="10">M1G-methyltransferase</fullName>
    </alternativeName>
    <alternativeName>
        <fullName evidence="10">tRNA [GM37] methyltransferase</fullName>
    </alternativeName>
    <alternativeName>
        <fullName evidence="10">tRNA methyltransferase 5</fullName>
    </alternativeName>
</protein>
<evidence type="ECO:0000256" key="6">
    <source>
        <dbReference type="ARBA" id="ARBA00022694"/>
    </source>
</evidence>
<dbReference type="Pfam" id="PF25133">
    <property type="entry name" value="TYW2_N_2"/>
    <property type="match status" value="1"/>
</dbReference>
<keyword evidence="2 10" id="KW-0963">Cytoplasm</keyword>
<dbReference type="InParanoid" id="A0A1E5R2L7"/>
<dbReference type="SUPFAM" id="SSF53335">
    <property type="entry name" value="S-adenosyl-L-methionine-dependent methyltransferases"/>
    <property type="match status" value="1"/>
</dbReference>
<gene>
    <name evidence="10" type="primary">TRM5</name>
    <name evidence="12" type="ORF">AWRI3579_g4024</name>
</gene>
<dbReference type="GO" id="GO:0052906">
    <property type="term" value="F:tRNA (guanine(37)-N1)-methyltransferase activity"/>
    <property type="evidence" value="ECO:0007669"/>
    <property type="project" value="UniProtKB-UniRule"/>
</dbReference>
<dbReference type="Gene3D" id="3.30.300.110">
    <property type="entry name" value="Met-10+ protein-like domains"/>
    <property type="match status" value="1"/>
</dbReference>
<sequence>MRAIGTFTLRVADTWYTISWMFAKVSRKNRAKTSILYKGLSNITGIYHFPAKSFSTTMKQQALKKFHFDLPSNRNYGLIKVDNSGSVNSAKNNNDFYTFDKNQFSVKIPLVAVIFPDPKNISYFCKNYRQDVFNCERLTNIVKLCTNKEDSEKKQILKGVLLKEEIDDVSKAEALLSPETYKFLQENNCTFKPYEYHLDYDFWKVEEVLCKLLPPGLNSAESIPSSYTSTGHIAHVNLRSEYKPYGEVIGQVILDKNQPKVQLVVDKLDSINSKFRTFDMKILACTADMDKQISNDLNSIFEVTHKESNCFFKFDFSKVYWNSRLHTEHERLIEQAFQKGELVGDVFAGVGPFSVPAGKKQVFVMSNDLNPYSFKYMQENITVNKVSDFVKPLNLDGVEFIQNCIPILNDYRKSHTDARIKILKKIPNNKKKDTNNAGKKANVVEELIDIPKFYHHFVMNLPDTAITFLHNFIGIYTKHFDPDNLPENFQLPYVHVHCFEKYLPEEAATITDHEVHSRIHQRVLQELDLINDKQHVLPLDKLKFHLVRKVAPTKPMYCVSFQLPQKVVFG</sequence>
<dbReference type="InterPro" id="IPR025792">
    <property type="entry name" value="tRNA_Gua_MeTrfase_euk"/>
</dbReference>
<evidence type="ECO:0000313" key="12">
    <source>
        <dbReference type="EMBL" id="OEJ81139.1"/>
    </source>
</evidence>
<evidence type="ECO:0000256" key="7">
    <source>
        <dbReference type="ARBA" id="ARBA00023128"/>
    </source>
</evidence>
<dbReference type="EC" id="2.1.1.228" evidence="10"/>
<dbReference type="EMBL" id="LPNM01000011">
    <property type="protein sequence ID" value="OEJ81139.1"/>
    <property type="molecule type" value="Genomic_DNA"/>
</dbReference>
<keyword evidence="8 10" id="KW-0539">Nucleus</keyword>
<name>A0A1E5R2L7_9ASCO</name>
<comment type="subcellular location">
    <subcellularLocation>
        <location evidence="10">Mitochondrion matrix</location>
    </subcellularLocation>
    <subcellularLocation>
        <location evidence="10">Nucleus</location>
    </subcellularLocation>
    <subcellularLocation>
        <location evidence="10">Cytoplasm</location>
    </subcellularLocation>
    <text evidence="10">Predominantly in the mitochondria and in the nucleus.</text>
</comment>
<dbReference type="PROSITE" id="PS51684">
    <property type="entry name" value="SAM_MT_TRM5_TYW2"/>
    <property type="match status" value="1"/>
</dbReference>
<evidence type="ECO:0000256" key="3">
    <source>
        <dbReference type="ARBA" id="ARBA00022603"/>
    </source>
</evidence>
<proteinExistence type="inferred from homology"/>
<keyword evidence="4 10" id="KW-0808">Transferase</keyword>
<feature type="binding site" evidence="10">
    <location>
        <begin position="368"/>
        <end position="369"/>
    </location>
    <ligand>
        <name>S-adenosyl-L-methionine</name>
        <dbReference type="ChEBI" id="CHEBI:59789"/>
    </ligand>
</feature>
<evidence type="ECO:0000256" key="4">
    <source>
        <dbReference type="ARBA" id="ARBA00022679"/>
    </source>
</evidence>
<comment type="function">
    <text evidence="10">Specifically methylates the N1 position of guanosine-37 in various cytoplasmic and mitochondrial tRNAs. Methylation is not dependent on the nature of the nucleoside 5' of the target nucleoside. This is the first step in the biosynthesis of wybutosine (yW), a modified base adjacent to the anticodon of tRNAs and required for accurate decoding.</text>
</comment>
<evidence type="ECO:0000256" key="5">
    <source>
        <dbReference type="ARBA" id="ARBA00022691"/>
    </source>
</evidence>